<dbReference type="InterPro" id="IPR027417">
    <property type="entry name" value="P-loop_NTPase"/>
</dbReference>
<comment type="caution">
    <text evidence="4">The sequence shown here is derived from an EMBL/GenBank/DDBJ whole genome shotgun (WGS) entry which is preliminary data.</text>
</comment>
<evidence type="ECO:0000259" key="3">
    <source>
        <dbReference type="Pfam" id="PF09511"/>
    </source>
</evidence>
<dbReference type="OMA" id="FHITLCH"/>
<protein>
    <submittedName>
        <fullName evidence="4">tRNA ligase 1</fullName>
    </submittedName>
</protein>
<sequence>MHWLRAHLAAAGKTPDGLAAALRAMDATAVAELCDDQFEEHILAYPPHRSGLYLHGINRNTPQFVTYPFARVCAFAREWGFRQTPCLEKHDVPALRSLLADAATTGSWAGTPTEGFVVRCQARDDLTADDQWYDYFFKYKFDEPYLMYRQWRELTKDIIANRVLRNMHKKNAITRSYVRWARKTLAASPPDVASQYLRNHGIIALREEFLKQYAPKPTDSDSSVATEITTDTPLVLVPVATVGCGKTSVALALARLFGWAHVQNDDNTRRKGAAKHFASLISEQLDTTNIYDISRHKPDARFIALHWVHDNSAIKKIYKTTLHRVLARGDNHQSIQASDGIKQVLGIMDGFLHSFQPCNDDQSPDDNFDFVIDLHPLKSSRENLETVITTLRQHFPAIVPEIPPPQDLDDAIKFALEEYHPQIRKNVRDKLLYFAGVLDHNMVDILESIYAKHPESNREFFDFLRANQGFKAEFHVTLAHLCDKATHPQIWQHYKKLLSSEITTEIELQLQEIVWNDRIMCVPVTLVQKDDDRVECTHEYPHITIGLANDTVKPVEALQMLQKRATGELDDIHSITIHQDIKLNAHVRGITYKKGPQA</sequence>
<reference evidence="4 5" key="1">
    <citation type="submission" date="2016-04" db="EMBL/GenBank/DDBJ databases">
        <title>Evolutionary innovation and constraint leading to complex multicellularity in the Ascomycota.</title>
        <authorList>
            <person name="Cisse O."/>
            <person name="Nguyen A."/>
            <person name="Hewitt D.A."/>
            <person name="Jedd G."/>
            <person name="Stajich J.E."/>
        </authorList>
    </citation>
    <scope>NUCLEOTIDE SEQUENCE [LARGE SCALE GENOMIC DNA]</scope>
    <source>
        <strain evidence="4 5">DAH-3</strain>
    </source>
</reference>
<dbReference type="InterPro" id="IPR019039">
    <property type="entry name" value="T4-Rnl1-like_N"/>
</dbReference>
<dbReference type="InterPro" id="IPR015965">
    <property type="entry name" value="tRNA_lig_PDEase"/>
</dbReference>
<gene>
    <name evidence="4" type="ORF">NEOLI_005128</name>
</gene>
<dbReference type="Proteomes" id="UP000186594">
    <property type="component" value="Unassembled WGS sequence"/>
</dbReference>
<evidence type="ECO:0000259" key="1">
    <source>
        <dbReference type="Pfam" id="PF08302"/>
    </source>
</evidence>
<organism evidence="4 5">
    <name type="scientific">Neolecta irregularis (strain DAH-3)</name>
    <dbReference type="NCBI Taxonomy" id="1198029"/>
    <lineage>
        <taxon>Eukaryota</taxon>
        <taxon>Fungi</taxon>
        <taxon>Dikarya</taxon>
        <taxon>Ascomycota</taxon>
        <taxon>Taphrinomycotina</taxon>
        <taxon>Neolectales</taxon>
        <taxon>Neolectaceae</taxon>
        <taxon>Neolecta</taxon>
    </lineage>
</organism>
<keyword evidence="5" id="KW-1185">Reference proteome</keyword>
<dbReference type="STRING" id="1198029.A0A1U7LKN8"/>
<proteinExistence type="predicted"/>
<dbReference type="Pfam" id="PF08302">
    <property type="entry name" value="tRNA_lig_CPD"/>
    <property type="match status" value="1"/>
</dbReference>
<dbReference type="Pfam" id="PF09511">
    <property type="entry name" value="RNA_lig_T4_1"/>
    <property type="match status" value="1"/>
</dbReference>
<feature type="domain" description="tRNA ligase kinase" evidence="2">
    <location>
        <begin position="235"/>
        <end position="280"/>
    </location>
</feature>
<dbReference type="InterPro" id="IPR015966">
    <property type="entry name" value="tRNA_lig_kin_fungi"/>
</dbReference>
<feature type="domain" description="T4 RNA ligase 1-like N-terminal" evidence="3">
    <location>
        <begin position="2"/>
        <end position="146"/>
    </location>
</feature>
<dbReference type="Gene3D" id="3.40.50.300">
    <property type="entry name" value="P-loop containing nucleotide triphosphate hydrolases"/>
    <property type="match status" value="1"/>
</dbReference>
<feature type="domain" description="tRNA ligase phosphodiesterase" evidence="1">
    <location>
        <begin position="379"/>
        <end position="589"/>
    </location>
</feature>
<dbReference type="OrthoDB" id="276239at2759"/>
<dbReference type="GO" id="GO:0005634">
    <property type="term" value="C:nucleus"/>
    <property type="evidence" value="ECO:0007669"/>
    <property type="project" value="TreeGrafter"/>
</dbReference>
<dbReference type="EMBL" id="LXFE01002155">
    <property type="protein sequence ID" value="OLL23209.1"/>
    <property type="molecule type" value="Genomic_DNA"/>
</dbReference>
<dbReference type="GO" id="GO:0005524">
    <property type="term" value="F:ATP binding"/>
    <property type="evidence" value="ECO:0007669"/>
    <property type="project" value="InterPro"/>
</dbReference>
<dbReference type="GO" id="GO:0003972">
    <property type="term" value="F:RNA ligase (ATP) activity"/>
    <property type="evidence" value="ECO:0007669"/>
    <property type="project" value="InterPro"/>
</dbReference>
<dbReference type="Pfam" id="PF08303">
    <property type="entry name" value="tRNA_lig_kinase"/>
    <property type="match status" value="2"/>
</dbReference>
<keyword evidence="4" id="KW-0436">Ligase</keyword>
<evidence type="ECO:0000259" key="2">
    <source>
        <dbReference type="Pfam" id="PF08303"/>
    </source>
</evidence>
<dbReference type="PANTHER" id="PTHR32004:SF1">
    <property type="entry name" value="TRNA LIGASE"/>
    <property type="match status" value="1"/>
</dbReference>
<name>A0A1U7LKN8_NEOID</name>
<dbReference type="AlphaFoldDB" id="A0A1U7LKN8"/>
<dbReference type="GO" id="GO:0006388">
    <property type="term" value="P:tRNA splicing, via endonucleolytic cleavage and ligation"/>
    <property type="evidence" value="ECO:0007669"/>
    <property type="project" value="InterPro"/>
</dbReference>
<accession>A0A1U7LKN8</accession>
<feature type="domain" description="tRNA ligase kinase" evidence="2">
    <location>
        <begin position="296"/>
        <end position="376"/>
    </location>
</feature>
<dbReference type="PANTHER" id="PTHR32004">
    <property type="entry name" value="TRNA LIGASE"/>
    <property type="match status" value="1"/>
</dbReference>
<evidence type="ECO:0000313" key="5">
    <source>
        <dbReference type="Proteomes" id="UP000186594"/>
    </source>
</evidence>
<evidence type="ECO:0000313" key="4">
    <source>
        <dbReference type="EMBL" id="OLL23209.1"/>
    </source>
</evidence>